<evidence type="ECO:0000313" key="3">
    <source>
        <dbReference type="Proteomes" id="UP000290932"/>
    </source>
</evidence>
<sequence length="66" mass="6751">MVESAAEIQDRLLSLPDMPASGSDNGRTQIGTALRGRTPGNLLNVTPAVAPATPGTEGEMVSFPSV</sequence>
<evidence type="ECO:0000256" key="1">
    <source>
        <dbReference type="SAM" id="MobiDB-lite"/>
    </source>
</evidence>
<gene>
    <name evidence="2" type="ORF">ABH15_04250</name>
</gene>
<accession>A0A498H5Y1</accession>
<proteinExistence type="predicted"/>
<comment type="caution">
    <text evidence="2">The sequence shown here is derived from an EMBL/GenBank/DDBJ whole genome shotgun (WGS) entry which is preliminary data.</text>
</comment>
<dbReference type="EMBL" id="LHQS01000001">
    <property type="protein sequence ID" value="RXE57318.1"/>
    <property type="molecule type" value="Genomic_DNA"/>
</dbReference>
<keyword evidence="3" id="KW-1185">Reference proteome</keyword>
<feature type="region of interest" description="Disordered" evidence="1">
    <location>
        <begin position="1"/>
        <end position="66"/>
    </location>
</feature>
<dbReference type="AlphaFoldDB" id="A0A498H5Y1"/>
<name>A0A498H5Y1_9EURY</name>
<feature type="compositionally biased region" description="Polar residues" evidence="1">
    <location>
        <begin position="22"/>
        <end position="31"/>
    </location>
</feature>
<organism evidence="2 3">
    <name type="scientific">Methanoculleus taiwanensis</name>
    <dbReference type="NCBI Taxonomy" id="1550565"/>
    <lineage>
        <taxon>Archaea</taxon>
        <taxon>Methanobacteriati</taxon>
        <taxon>Methanobacteriota</taxon>
        <taxon>Stenosarchaea group</taxon>
        <taxon>Methanomicrobia</taxon>
        <taxon>Methanomicrobiales</taxon>
        <taxon>Methanomicrobiaceae</taxon>
        <taxon>Methanoculleus</taxon>
    </lineage>
</organism>
<evidence type="ECO:0000313" key="2">
    <source>
        <dbReference type="EMBL" id="RXE57318.1"/>
    </source>
</evidence>
<protein>
    <submittedName>
        <fullName evidence="2">Uncharacterized protein</fullName>
    </submittedName>
</protein>
<reference evidence="2 3" key="1">
    <citation type="journal article" date="2015" name="Int. J. Syst. Evol. Microbiol.">
        <title>Methanoculleus taiwanensis sp. nov., a methanogen isolated from deep marine sediment at the deformation front area near Taiwan.</title>
        <authorList>
            <person name="Weng C.Y."/>
            <person name="Chen S.C."/>
            <person name="Lai M.C."/>
            <person name="Wu S.Y."/>
            <person name="Lin S."/>
            <person name="Yang T.F."/>
            <person name="Chen P.C."/>
        </authorList>
    </citation>
    <scope>NUCLEOTIDE SEQUENCE [LARGE SCALE GENOMIC DNA]</scope>
    <source>
        <strain evidence="2 3">CYW4</strain>
    </source>
</reference>
<dbReference type="Proteomes" id="UP000290932">
    <property type="component" value="Unassembled WGS sequence"/>
</dbReference>